<dbReference type="OrthoDB" id="2595934at2759"/>
<feature type="region of interest" description="Disordered" evidence="1">
    <location>
        <begin position="720"/>
        <end position="742"/>
    </location>
</feature>
<dbReference type="AlphaFoldDB" id="A0A316YH54"/>
<organism evidence="3 4">
    <name type="scientific">Acaromyces ingoldii</name>
    <dbReference type="NCBI Taxonomy" id="215250"/>
    <lineage>
        <taxon>Eukaryota</taxon>
        <taxon>Fungi</taxon>
        <taxon>Dikarya</taxon>
        <taxon>Basidiomycota</taxon>
        <taxon>Ustilaginomycotina</taxon>
        <taxon>Exobasidiomycetes</taxon>
        <taxon>Exobasidiales</taxon>
        <taxon>Cryptobasidiaceae</taxon>
        <taxon>Acaromyces</taxon>
    </lineage>
</organism>
<dbReference type="RefSeq" id="XP_025375955.1">
    <property type="nucleotide sequence ID" value="XM_025518231.1"/>
</dbReference>
<feature type="region of interest" description="Disordered" evidence="1">
    <location>
        <begin position="1"/>
        <end position="26"/>
    </location>
</feature>
<proteinExistence type="predicted"/>
<feature type="compositionally biased region" description="Polar residues" evidence="1">
    <location>
        <begin position="733"/>
        <end position="742"/>
    </location>
</feature>
<evidence type="ECO:0000256" key="1">
    <source>
        <dbReference type="SAM" id="MobiDB-lite"/>
    </source>
</evidence>
<dbReference type="SMART" id="SM00066">
    <property type="entry name" value="GAL4"/>
    <property type="match status" value="1"/>
</dbReference>
<name>A0A316YH54_9BASI</name>
<dbReference type="STRING" id="215250.A0A316YH54"/>
<sequence>MRVLSAGPACSAGGSETAVSPTAKKRRKSYARRTCQSCRARKQRCEFPEASLLIAPSDEALQEHLACSRCRALDVPCLLNDFERGARLEVERDGQAPEGQAAPQRRRRSRAKVRGPPAEQGELNGAGNKDESQPNEDVANDQLRKLADVHPKDVDQVEEFFNRRRPITILVELVSRQPKFGTALRDSVAMEDLVDDEMSQAMSDWTEKEVVLWLPFMPSPWSVRLTRRQGQPQQSKVDLVALELLEVVQYAVAAQHMAQVDGPLRRSITMAAQSVVENRLGPLMLSSPSSVEAAQALQLLAAFPVVFGDPGPMAGIAKRMSLASQRTANLNYKFRDGTFADIEADLESYVFFCSACVWDDVYSYGSDDYFVFHKSDWLLKETKIIEHLEELSRRQTRRGREGGAGERRRNLGKMCVLLRALCMAYAAKSWVSTDSIEMGGDPVARTRQLDVCLEAWQYDMSLFRARLEQHLGSDGRGQESVADDDERRCRQRMLDWLIVESSTAHLTVSAKVFVRACEADITPNYIRNLIFGIDVHDAVRLFSFKHGDPRMDACETVMATMTRMATLATEQGARAQDKDHSLYPSALASGYLLQAATLAMDMFSTSLKFFKSMPRRADSWRLAFGGAVRFAEALTRTPIEEGGTAAASAKLVAGMLDIIAIWERALMASRVAGGVTPSSSATAATGGRSAGTTSSSDGRDVHHIPAPTAAAAAAAAPLSASTDYTSGGSSDTPATTAPPQSIFDSLEPNEWSQFGTLPSSDGIHATLWNTDTLQTMMNDVFGRTDWGDVLAELEGENLSMFPGLAS</sequence>
<feature type="compositionally biased region" description="Basic residues" evidence="1">
    <location>
        <begin position="104"/>
        <end position="113"/>
    </location>
</feature>
<feature type="compositionally biased region" description="Low complexity" evidence="1">
    <location>
        <begin position="677"/>
        <end position="696"/>
    </location>
</feature>
<dbReference type="EMBL" id="KZ819638">
    <property type="protein sequence ID" value="PWN88757.1"/>
    <property type="molecule type" value="Genomic_DNA"/>
</dbReference>
<gene>
    <name evidence="3" type="ORF">FA10DRAFT_172371</name>
</gene>
<dbReference type="GO" id="GO:0008270">
    <property type="term" value="F:zinc ion binding"/>
    <property type="evidence" value="ECO:0007669"/>
    <property type="project" value="InterPro"/>
</dbReference>
<feature type="domain" description="Zn(2)-C6 fungal-type" evidence="2">
    <location>
        <begin position="29"/>
        <end position="88"/>
    </location>
</feature>
<accession>A0A316YH54</accession>
<feature type="compositionally biased region" description="Low complexity" evidence="1">
    <location>
        <begin position="720"/>
        <end position="732"/>
    </location>
</feature>
<feature type="region of interest" description="Disordered" evidence="1">
    <location>
        <begin position="677"/>
        <end position="703"/>
    </location>
</feature>
<dbReference type="InParanoid" id="A0A316YH54"/>
<dbReference type="GO" id="GO:0000981">
    <property type="term" value="F:DNA-binding transcription factor activity, RNA polymerase II-specific"/>
    <property type="evidence" value="ECO:0007669"/>
    <property type="project" value="InterPro"/>
</dbReference>
<protein>
    <recommendedName>
        <fullName evidence="2">Zn(2)-C6 fungal-type domain-containing protein</fullName>
    </recommendedName>
</protein>
<evidence type="ECO:0000259" key="2">
    <source>
        <dbReference type="SMART" id="SM00066"/>
    </source>
</evidence>
<dbReference type="InterPro" id="IPR001138">
    <property type="entry name" value="Zn2Cys6_DnaBD"/>
</dbReference>
<dbReference type="GeneID" id="37040147"/>
<keyword evidence="4" id="KW-1185">Reference proteome</keyword>
<dbReference type="InterPro" id="IPR036864">
    <property type="entry name" value="Zn2-C6_fun-type_DNA-bd_sf"/>
</dbReference>
<evidence type="ECO:0000313" key="4">
    <source>
        <dbReference type="Proteomes" id="UP000245768"/>
    </source>
</evidence>
<reference evidence="3" key="1">
    <citation type="journal article" date="2018" name="Mol. Biol. Evol.">
        <title>Broad Genomic Sampling Reveals a Smut Pathogenic Ancestry of the Fungal Clade Ustilaginomycotina.</title>
        <authorList>
            <person name="Kijpornyongpan T."/>
            <person name="Mondo S.J."/>
            <person name="Barry K."/>
            <person name="Sandor L."/>
            <person name="Lee J."/>
            <person name="Lipzen A."/>
            <person name="Pangilinan J."/>
            <person name="LaButti K."/>
            <person name="Hainaut M."/>
            <person name="Henrissat B."/>
            <person name="Grigoriev I.V."/>
            <person name="Spatafora J.W."/>
            <person name="Aime M.C."/>
        </authorList>
    </citation>
    <scope>NUCLEOTIDE SEQUENCE [LARGE SCALE GENOMIC DNA]</scope>
    <source>
        <strain evidence="3">MCA 4198</strain>
    </source>
</reference>
<evidence type="ECO:0000313" key="3">
    <source>
        <dbReference type="EMBL" id="PWN88757.1"/>
    </source>
</evidence>
<feature type="region of interest" description="Disordered" evidence="1">
    <location>
        <begin position="90"/>
        <end position="137"/>
    </location>
</feature>
<dbReference type="SUPFAM" id="SSF57701">
    <property type="entry name" value="Zn2/Cys6 DNA-binding domain"/>
    <property type="match status" value="1"/>
</dbReference>
<dbReference type="Proteomes" id="UP000245768">
    <property type="component" value="Unassembled WGS sequence"/>
</dbReference>